<keyword evidence="3" id="KW-1185">Reference proteome</keyword>
<organism evidence="2 3">
    <name type="scientific">Canariomyces notabilis</name>
    <dbReference type="NCBI Taxonomy" id="2074819"/>
    <lineage>
        <taxon>Eukaryota</taxon>
        <taxon>Fungi</taxon>
        <taxon>Dikarya</taxon>
        <taxon>Ascomycota</taxon>
        <taxon>Pezizomycotina</taxon>
        <taxon>Sordariomycetes</taxon>
        <taxon>Sordariomycetidae</taxon>
        <taxon>Sordariales</taxon>
        <taxon>Chaetomiaceae</taxon>
        <taxon>Canariomyces</taxon>
    </lineage>
</organism>
<dbReference type="RefSeq" id="XP_064665167.1">
    <property type="nucleotide sequence ID" value="XM_064809866.1"/>
</dbReference>
<proteinExistence type="predicted"/>
<feature type="compositionally biased region" description="Low complexity" evidence="1">
    <location>
        <begin position="89"/>
        <end position="106"/>
    </location>
</feature>
<dbReference type="Proteomes" id="UP001302812">
    <property type="component" value="Unassembled WGS sequence"/>
</dbReference>
<comment type="caution">
    <text evidence="2">The sequence shown here is derived from an EMBL/GenBank/DDBJ whole genome shotgun (WGS) entry which is preliminary data.</text>
</comment>
<protein>
    <submittedName>
        <fullName evidence="2">Uncharacterized protein</fullName>
    </submittedName>
</protein>
<reference evidence="2" key="2">
    <citation type="submission" date="2023-05" db="EMBL/GenBank/DDBJ databases">
        <authorList>
            <consortium name="Lawrence Berkeley National Laboratory"/>
            <person name="Steindorff A."/>
            <person name="Hensen N."/>
            <person name="Bonometti L."/>
            <person name="Westerberg I."/>
            <person name="Brannstrom I.O."/>
            <person name="Guillou S."/>
            <person name="Cros-Aarteil S."/>
            <person name="Calhoun S."/>
            <person name="Haridas S."/>
            <person name="Kuo A."/>
            <person name="Mondo S."/>
            <person name="Pangilinan J."/>
            <person name="Riley R."/>
            <person name="Labutti K."/>
            <person name="Andreopoulos B."/>
            <person name="Lipzen A."/>
            <person name="Chen C."/>
            <person name="Yanf M."/>
            <person name="Daum C."/>
            <person name="Ng V."/>
            <person name="Clum A."/>
            <person name="Ohm R."/>
            <person name="Martin F."/>
            <person name="Silar P."/>
            <person name="Natvig D."/>
            <person name="Lalanne C."/>
            <person name="Gautier V."/>
            <person name="Ament-Velasquez S.L."/>
            <person name="Kruys A."/>
            <person name="Hutchinson M.I."/>
            <person name="Powell A.J."/>
            <person name="Barry K."/>
            <person name="Miller A.N."/>
            <person name="Grigoriev I.V."/>
            <person name="Debuchy R."/>
            <person name="Gladieux P."/>
            <person name="Thoren M.H."/>
            <person name="Johannesson H."/>
        </authorList>
    </citation>
    <scope>NUCLEOTIDE SEQUENCE</scope>
    <source>
        <strain evidence="2">CBS 508.74</strain>
    </source>
</reference>
<dbReference type="AlphaFoldDB" id="A0AAN6QCA3"/>
<feature type="compositionally biased region" description="Basic and acidic residues" evidence="1">
    <location>
        <begin position="364"/>
        <end position="381"/>
    </location>
</feature>
<feature type="compositionally biased region" description="Basic and acidic residues" evidence="1">
    <location>
        <begin position="220"/>
        <end position="230"/>
    </location>
</feature>
<gene>
    <name evidence="2" type="ORF">N656DRAFT_503519</name>
</gene>
<feature type="region of interest" description="Disordered" evidence="1">
    <location>
        <begin position="166"/>
        <end position="324"/>
    </location>
</feature>
<reference evidence="2" key="1">
    <citation type="journal article" date="2023" name="Mol. Phylogenet. Evol.">
        <title>Genome-scale phylogeny and comparative genomics of the fungal order Sordariales.</title>
        <authorList>
            <person name="Hensen N."/>
            <person name="Bonometti L."/>
            <person name="Westerberg I."/>
            <person name="Brannstrom I.O."/>
            <person name="Guillou S."/>
            <person name="Cros-Aarteil S."/>
            <person name="Calhoun S."/>
            <person name="Haridas S."/>
            <person name="Kuo A."/>
            <person name="Mondo S."/>
            <person name="Pangilinan J."/>
            <person name="Riley R."/>
            <person name="LaButti K."/>
            <person name="Andreopoulos B."/>
            <person name="Lipzen A."/>
            <person name="Chen C."/>
            <person name="Yan M."/>
            <person name="Daum C."/>
            <person name="Ng V."/>
            <person name="Clum A."/>
            <person name="Steindorff A."/>
            <person name="Ohm R.A."/>
            <person name="Martin F."/>
            <person name="Silar P."/>
            <person name="Natvig D.O."/>
            <person name="Lalanne C."/>
            <person name="Gautier V."/>
            <person name="Ament-Velasquez S.L."/>
            <person name="Kruys A."/>
            <person name="Hutchinson M.I."/>
            <person name="Powell A.J."/>
            <person name="Barry K."/>
            <person name="Miller A.N."/>
            <person name="Grigoriev I.V."/>
            <person name="Debuchy R."/>
            <person name="Gladieux P."/>
            <person name="Hiltunen Thoren M."/>
            <person name="Johannesson H."/>
        </authorList>
    </citation>
    <scope>NUCLEOTIDE SEQUENCE</scope>
    <source>
        <strain evidence="2">CBS 508.74</strain>
    </source>
</reference>
<accession>A0AAN6QCA3</accession>
<feature type="region of interest" description="Disordered" evidence="1">
    <location>
        <begin position="85"/>
        <end position="109"/>
    </location>
</feature>
<evidence type="ECO:0000313" key="2">
    <source>
        <dbReference type="EMBL" id="KAK4107597.1"/>
    </source>
</evidence>
<dbReference type="EMBL" id="MU853371">
    <property type="protein sequence ID" value="KAK4107597.1"/>
    <property type="molecule type" value="Genomic_DNA"/>
</dbReference>
<feature type="region of interest" description="Disordered" evidence="1">
    <location>
        <begin position="336"/>
        <end position="382"/>
    </location>
</feature>
<sequence>MIKTSLQTMDTILESNPQIVLTQASPVDAVPFSTPIRPTDGTMRVVTFPGDSIHTATLVDHRPRIVKSSSLKIPVTRKASHRVREWVKRSSSARTSSTTGTRASGSDSLKTQIRHLGGGRIEAGEVAGGTLLAPNNVTAAGVKSTQQRSRATSIDSRVTQWLDFYPNPSERSKAQRQLNQPSRLEPSPLPSERPPQNLRPRPSSNADLRPAPLKIAQPESKSRLSGDPRSKPLARKNSKWKALPSLPDSEQPTTDPVRKQDPVVAAASATRDGVTPAAREVQSSQQDTSEARHSPPEIPDGRSGIPPQRPKGIQCVTPPQTPDSIAYGIASLRVGKAPNGYDSEIGNTKSGAPAESEASPDTKSLGHLDDDGARPERRIKPEAPGLMSTIHHTREERAWLHVNYRGEAPFLLAWGLDIARPGDREEGLLILRDLMQAEREKEGKTSLGNI</sequence>
<name>A0AAN6QCA3_9PEZI</name>
<evidence type="ECO:0000256" key="1">
    <source>
        <dbReference type="SAM" id="MobiDB-lite"/>
    </source>
</evidence>
<evidence type="ECO:0000313" key="3">
    <source>
        <dbReference type="Proteomes" id="UP001302812"/>
    </source>
</evidence>
<dbReference type="GeneID" id="89933990"/>